<dbReference type="CDD" id="cd01855">
    <property type="entry name" value="YqeH"/>
    <property type="match status" value="1"/>
</dbReference>
<proteinExistence type="predicted"/>
<dbReference type="InterPro" id="IPR048422">
    <property type="entry name" value="NOA1/YqeH-like_C"/>
</dbReference>
<reference evidence="3 4" key="1">
    <citation type="submission" date="2021-03" db="EMBL/GenBank/DDBJ databases">
        <title>Thermosipho ferrireducens sp.nov., an anaerobic thermophilic iron-reducing bacterium isolated from a deep-sea hydrothermal sulfide deposits.</title>
        <authorList>
            <person name="Zeng X."/>
            <person name="Chen Y."/>
            <person name="Shao Z."/>
        </authorList>
    </citation>
    <scope>NUCLEOTIDE SEQUENCE [LARGE SCALE GENOMIC DNA]</scope>
    <source>
        <strain evidence="3 4">JL129W03</strain>
    </source>
</reference>
<dbReference type="EMBL" id="CP071446">
    <property type="protein sequence ID" value="QTA38554.1"/>
    <property type="molecule type" value="Genomic_DNA"/>
</dbReference>
<evidence type="ECO:0000259" key="1">
    <source>
        <dbReference type="Pfam" id="PF01926"/>
    </source>
</evidence>
<dbReference type="RefSeq" id="WP_207567271.1">
    <property type="nucleotide sequence ID" value="NZ_CP071446.1"/>
</dbReference>
<dbReference type="PANTHER" id="PTHR46434">
    <property type="entry name" value="GENETIC INTERACTOR OF PROHIBITINS 3, MITOCHONDRIAL"/>
    <property type="match status" value="1"/>
</dbReference>
<evidence type="ECO:0000313" key="4">
    <source>
        <dbReference type="Proteomes" id="UP000671862"/>
    </source>
</evidence>
<dbReference type="SUPFAM" id="SSF52540">
    <property type="entry name" value="P-loop containing nucleoside triphosphate hydrolases"/>
    <property type="match status" value="1"/>
</dbReference>
<name>A0ABX7S7K0_9BACT</name>
<gene>
    <name evidence="3" type="ORF">JYK00_03305</name>
</gene>
<dbReference type="InterPro" id="IPR006073">
    <property type="entry name" value="GTP-bd"/>
</dbReference>
<dbReference type="Gene3D" id="3.40.50.300">
    <property type="entry name" value="P-loop containing nucleotide triphosphate hydrolases"/>
    <property type="match status" value="1"/>
</dbReference>
<evidence type="ECO:0000259" key="2">
    <source>
        <dbReference type="Pfam" id="PF21516"/>
    </source>
</evidence>
<organism evidence="3 4">
    <name type="scientific">Thermosipho ferrireducens</name>
    <dbReference type="NCBI Taxonomy" id="2571116"/>
    <lineage>
        <taxon>Bacteria</taxon>
        <taxon>Thermotogati</taxon>
        <taxon>Thermotogota</taxon>
        <taxon>Thermotogae</taxon>
        <taxon>Thermotogales</taxon>
        <taxon>Fervidobacteriaceae</taxon>
        <taxon>Thermosipho</taxon>
    </lineage>
</organism>
<feature type="domain" description="NOA1/YqeH-like C-terminal" evidence="2">
    <location>
        <begin position="265"/>
        <end position="355"/>
    </location>
</feature>
<protein>
    <submittedName>
        <fullName evidence="3">50S ribosome-binding GTPase</fullName>
    </submittedName>
</protein>
<keyword evidence="4" id="KW-1185">Reference proteome</keyword>
<dbReference type="Proteomes" id="UP000671862">
    <property type="component" value="Chromosome"/>
</dbReference>
<accession>A0ABX7S7K0</accession>
<dbReference type="PANTHER" id="PTHR46434:SF1">
    <property type="entry name" value="GENETIC INTERACTOR OF PROHIBITINS 3, MITOCHONDRIAL"/>
    <property type="match status" value="1"/>
</dbReference>
<sequence length="366" mass="41904">MKCKGCGVELQHVNPERPGYVPLEIMEKALEEEILCQRCYKIKHYGKLITPVNENFFMEQLSTVLKKFQNFLYIIDISDFEGTYREEIMEKISHKNVFYAVTKFDLLPKSVCAGEVQNWLKKRLNVSNDKIFLTSSKNGFGLRKLEKFLVSLNDDIVVLGVANVGKSSLISRFCEDSPTISPFPGTTLGIVKRKIKGSRTYFYDTPGIITNDRVLDMLSPECQAKILATRELSRKTYKINASQSILVSAYCCLRVEYNTEKLPIFQIFAPAGVKFHLTKSEKTNKLILERNGEVLVPPCKKTNLDGMRWKEQRINLDEEKELVISGLAWINVKRGPFTMIVKVPENISIHIRDKLINPKRKGGKNR</sequence>
<dbReference type="Pfam" id="PF01926">
    <property type="entry name" value="MMR_HSR1"/>
    <property type="match status" value="1"/>
</dbReference>
<dbReference type="InterPro" id="IPR027417">
    <property type="entry name" value="P-loop_NTPase"/>
</dbReference>
<evidence type="ECO:0000313" key="3">
    <source>
        <dbReference type="EMBL" id="QTA38554.1"/>
    </source>
</evidence>
<dbReference type="InterPro" id="IPR050896">
    <property type="entry name" value="Mito_lipid_metab_GTPase"/>
</dbReference>
<dbReference type="Pfam" id="PF21516">
    <property type="entry name" value="YqeH-like_C"/>
    <property type="match status" value="1"/>
</dbReference>
<feature type="domain" description="G" evidence="1">
    <location>
        <begin position="156"/>
        <end position="213"/>
    </location>
</feature>